<dbReference type="Pfam" id="PF01035">
    <property type="entry name" value="DNA_binding_1"/>
    <property type="match status" value="1"/>
</dbReference>
<dbReference type="SUPFAM" id="SSF46767">
    <property type="entry name" value="Methylated DNA-protein cysteine methyltransferase, C-terminal domain"/>
    <property type="match status" value="1"/>
</dbReference>
<evidence type="ECO:0000313" key="4">
    <source>
        <dbReference type="Proteomes" id="UP000321764"/>
    </source>
</evidence>
<dbReference type="InterPro" id="IPR052520">
    <property type="entry name" value="ATL_DNA_repair"/>
</dbReference>
<evidence type="ECO:0000313" key="3">
    <source>
        <dbReference type="EMBL" id="TXR54729.1"/>
    </source>
</evidence>
<dbReference type="CDD" id="cd06445">
    <property type="entry name" value="ATase"/>
    <property type="match status" value="1"/>
</dbReference>
<evidence type="ECO:0000259" key="2">
    <source>
        <dbReference type="Pfam" id="PF01035"/>
    </source>
</evidence>
<dbReference type="Gene3D" id="1.10.10.10">
    <property type="entry name" value="Winged helix-like DNA-binding domain superfamily/Winged helix DNA-binding domain"/>
    <property type="match status" value="1"/>
</dbReference>
<dbReference type="GO" id="GO:0006281">
    <property type="term" value="P:DNA repair"/>
    <property type="evidence" value="ECO:0007669"/>
    <property type="project" value="InterPro"/>
</dbReference>
<keyword evidence="1" id="KW-0227">DNA damage</keyword>
<keyword evidence="3" id="KW-0489">Methyltransferase</keyword>
<dbReference type="RefSeq" id="WP_147714128.1">
    <property type="nucleotide sequence ID" value="NZ_VKAD01000001.1"/>
</dbReference>
<keyword evidence="4" id="KW-1185">Reference proteome</keyword>
<proteinExistence type="predicted"/>
<accession>A0A5C8ZBR7</accession>
<sequence>MADNAIFLHCLSSIPKGRFTTYGQLAKMSGVHVRQIMPWLKQLPNDSSLPWYRVMNSQFKISSHPNQQQQHQLLAEEGLLPNKTGKYPVEQFWP</sequence>
<dbReference type="Proteomes" id="UP000321764">
    <property type="component" value="Unassembled WGS sequence"/>
</dbReference>
<protein>
    <submittedName>
        <fullName evidence="3">Cysteine methyltransferase</fullName>
    </submittedName>
</protein>
<dbReference type="GO" id="GO:0032259">
    <property type="term" value="P:methylation"/>
    <property type="evidence" value="ECO:0007669"/>
    <property type="project" value="UniProtKB-KW"/>
</dbReference>
<dbReference type="InterPro" id="IPR014048">
    <property type="entry name" value="MethylDNA_cys_MeTrfase_DNA-bd"/>
</dbReference>
<feature type="domain" description="Methylated-DNA-[protein]-cysteine S-methyltransferase DNA binding" evidence="2">
    <location>
        <begin position="8"/>
        <end position="78"/>
    </location>
</feature>
<organism evidence="3 4">
    <name type="scientific">Reinekea thalattae</name>
    <dbReference type="NCBI Taxonomy" id="2593301"/>
    <lineage>
        <taxon>Bacteria</taxon>
        <taxon>Pseudomonadati</taxon>
        <taxon>Pseudomonadota</taxon>
        <taxon>Gammaproteobacteria</taxon>
        <taxon>Oceanospirillales</taxon>
        <taxon>Saccharospirillaceae</taxon>
        <taxon>Reinekea</taxon>
    </lineage>
</organism>
<reference evidence="3 4" key="1">
    <citation type="submission" date="2019-07" db="EMBL/GenBank/DDBJ databases">
        <title>Reinekea sp. strain SSH23 genome sequencing and assembly.</title>
        <authorList>
            <person name="Kim I."/>
        </authorList>
    </citation>
    <scope>NUCLEOTIDE SEQUENCE [LARGE SCALE GENOMIC DNA]</scope>
    <source>
        <strain evidence="3 4">SSH23</strain>
    </source>
</reference>
<dbReference type="AlphaFoldDB" id="A0A5C8ZBR7"/>
<evidence type="ECO:0000256" key="1">
    <source>
        <dbReference type="ARBA" id="ARBA00022763"/>
    </source>
</evidence>
<gene>
    <name evidence="3" type="ORF">FME95_09385</name>
</gene>
<dbReference type="InterPro" id="IPR036217">
    <property type="entry name" value="MethylDNA_cys_MeTrfase_DNAb"/>
</dbReference>
<comment type="caution">
    <text evidence="3">The sequence shown here is derived from an EMBL/GenBank/DDBJ whole genome shotgun (WGS) entry which is preliminary data.</text>
</comment>
<dbReference type="PANTHER" id="PTHR42942">
    <property type="entry name" value="6-O-METHYLGUANINE DNA METHYLTRANSFERASE"/>
    <property type="match status" value="1"/>
</dbReference>
<keyword evidence="3" id="KW-0808">Transferase</keyword>
<dbReference type="PANTHER" id="PTHR42942:SF1">
    <property type="entry name" value="ALKYLTRANSFERASE-LIKE PROTEIN 1"/>
    <property type="match status" value="1"/>
</dbReference>
<dbReference type="InterPro" id="IPR036388">
    <property type="entry name" value="WH-like_DNA-bd_sf"/>
</dbReference>
<dbReference type="OrthoDB" id="9132167at2"/>
<name>A0A5C8ZBR7_9GAMM</name>
<dbReference type="GO" id="GO:0008168">
    <property type="term" value="F:methyltransferase activity"/>
    <property type="evidence" value="ECO:0007669"/>
    <property type="project" value="UniProtKB-KW"/>
</dbReference>
<dbReference type="EMBL" id="VKAD01000001">
    <property type="protein sequence ID" value="TXR54729.1"/>
    <property type="molecule type" value="Genomic_DNA"/>
</dbReference>